<dbReference type="Pfam" id="PF13621">
    <property type="entry name" value="Cupin_8"/>
    <property type="match status" value="1"/>
</dbReference>
<dbReference type="SUPFAM" id="SSF51197">
    <property type="entry name" value="Clavaminate synthase-like"/>
    <property type="match status" value="1"/>
</dbReference>
<dbReference type="InterPro" id="IPR014710">
    <property type="entry name" value="RmlC-like_jellyroll"/>
</dbReference>
<evidence type="ECO:0000313" key="3">
    <source>
        <dbReference type="Proteomes" id="UP000522313"/>
    </source>
</evidence>
<dbReference type="PANTHER" id="PTHR12461">
    <property type="entry name" value="HYPOXIA-INDUCIBLE FACTOR 1 ALPHA INHIBITOR-RELATED"/>
    <property type="match status" value="1"/>
</dbReference>
<sequence length="341" mass="37407">MTAPITDRRVPEIAADDPAARDLAALVAAGAPVVVRGLAADWPLVAAGHEGPAAAIDYLQRFYNGQPGVGYTADAVHGGRYFYDDTLTRLDFAAERVALDDYMARMLAALDADDSPSFYIGSTDLERFFPGLVAENPLARADFARVLRSIWIGTRTTAQAHYDMSNNIAVCAVGRRRFTLFPPAQVANLYPGPLEPTPGGQVVSLVDFCAPDLDRFPGFAEARDAAQVAELEPGDAVVYPALWWHHVEALAPFNVLVNYWWNDAAAFMDTPMNTLLHALLSLRDRPAAEKQAWRALFDYYVFEDATRPAAHLPEDAQGALAPLDDARARRLRGDLLRKLNR</sequence>
<organism evidence="2 3">
    <name type="scientific">Sphingomonas endophytica</name>
    <dbReference type="NCBI Taxonomy" id="869719"/>
    <lineage>
        <taxon>Bacteria</taxon>
        <taxon>Pseudomonadati</taxon>
        <taxon>Pseudomonadota</taxon>
        <taxon>Alphaproteobacteria</taxon>
        <taxon>Sphingomonadales</taxon>
        <taxon>Sphingomonadaceae</taxon>
        <taxon>Sphingomonas</taxon>
    </lineage>
</organism>
<evidence type="ECO:0000259" key="1">
    <source>
        <dbReference type="PROSITE" id="PS51184"/>
    </source>
</evidence>
<dbReference type="InterPro" id="IPR041667">
    <property type="entry name" value="Cupin_8"/>
</dbReference>
<reference evidence="2 3" key="1">
    <citation type="submission" date="2020-08" db="EMBL/GenBank/DDBJ databases">
        <title>The Agave Microbiome: Exploring the role of microbial communities in plant adaptations to desert environments.</title>
        <authorList>
            <person name="Partida-Martinez L.P."/>
        </authorList>
    </citation>
    <scope>NUCLEOTIDE SEQUENCE [LARGE SCALE GENOMIC DNA]</scope>
    <source>
        <strain evidence="2 3">AS3.13</strain>
    </source>
</reference>
<proteinExistence type="predicted"/>
<name>A0A7X0JBX3_9SPHN</name>
<protein>
    <recommendedName>
        <fullName evidence="1">JmjC domain-containing protein</fullName>
    </recommendedName>
</protein>
<feature type="domain" description="JmjC" evidence="1">
    <location>
        <begin position="118"/>
        <end position="276"/>
    </location>
</feature>
<gene>
    <name evidence="2" type="ORF">F4693_001767</name>
</gene>
<evidence type="ECO:0000313" key="2">
    <source>
        <dbReference type="EMBL" id="MBB6504790.1"/>
    </source>
</evidence>
<dbReference type="RefSeq" id="WP_184505249.1">
    <property type="nucleotide sequence ID" value="NZ_JACHBT010000008.1"/>
</dbReference>
<dbReference type="PANTHER" id="PTHR12461:SF105">
    <property type="entry name" value="HYPOXIA-INDUCIBLE FACTOR 1-ALPHA INHIBITOR"/>
    <property type="match status" value="1"/>
</dbReference>
<dbReference type="Proteomes" id="UP000522313">
    <property type="component" value="Unassembled WGS sequence"/>
</dbReference>
<comment type="caution">
    <text evidence="2">The sequence shown here is derived from an EMBL/GenBank/DDBJ whole genome shotgun (WGS) entry which is preliminary data.</text>
</comment>
<dbReference type="EMBL" id="JACHBT010000008">
    <property type="protein sequence ID" value="MBB6504790.1"/>
    <property type="molecule type" value="Genomic_DNA"/>
</dbReference>
<dbReference type="InterPro" id="IPR003347">
    <property type="entry name" value="JmjC_dom"/>
</dbReference>
<dbReference type="Gene3D" id="2.60.120.10">
    <property type="entry name" value="Jelly Rolls"/>
    <property type="match status" value="1"/>
</dbReference>
<dbReference type="SMART" id="SM00558">
    <property type="entry name" value="JmjC"/>
    <property type="match status" value="1"/>
</dbReference>
<reference evidence="2 3" key="2">
    <citation type="submission" date="2020-08" db="EMBL/GenBank/DDBJ databases">
        <authorList>
            <person name="Partida-Martinez L."/>
            <person name="Huntemann M."/>
            <person name="Clum A."/>
            <person name="Wang J."/>
            <person name="Palaniappan K."/>
            <person name="Ritter S."/>
            <person name="Chen I.-M."/>
            <person name="Stamatis D."/>
            <person name="Reddy T."/>
            <person name="O'Malley R."/>
            <person name="Daum C."/>
            <person name="Shapiro N."/>
            <person name="Ivanova N."/>
            <person name="Kyrpides N."/>
            <person name="Woyke T."/>
        </authorList>
    </citation>
    <scope>NUCLEOTIDE SEQUENCE [LARGE SCALE GENOMIC DNA]</scope>
    <source>
        <strain evidence="2 3">AS3.13</strain>
    </source>
</reference>
<dbReference type="PROSITE" id="PS51184">
    <property type="entry name" value="JMJC"/>
    <property type="match status" value="1"/>
</dbReference>
<accession>A0A7X0JBX3</accession>
<dbReference type="AlphaFoldDB" id="A0A7X0JBX3"/>